<evidence type="ECO:0000256" key="12">
    <source>
        <dbReference type="ARBA" id="ARBA00023136"/>
    </source>
</evidence>
<dbReference type="SMART" id="SM00382">
    <property type="entry name" value="AAA"/>
    <property type="match status" value="2"/>
</dbReference>
<dbReference type="SUPFAM" id="SSF52540">
    <property type="entry name" value="P-loop containing nucleoside triphosphate hydrolases"/>
    <property type="match status" value="2"/>
</dbReference>
<feature type="domain" description="ABC transporter" evidence="16">
    <location>
        <begin position="250"/>
        <end position="491"/>
    </location>
</feature>
<keyword evidence="7" id="KW-0762">Sugar transport</keyword>
<accession>A0A7T1AK46</accession>
<comment type="function">
    <text evidence="13">Part of the ABC transporter complex LsrABCD involved in autoinducer 2 (AI-2) import. Responsible for energy coupling to the transport system.</text>
</comment>
<evidence type="ECO:0000256" key="2">
    <source>
        <dbReference type="ARBA" id="ARBA00009404"/>
    </source>
</evidence>
<dbReference type="AlphaFoldDB" id="A0A7T1AK46"/>
<dbReference type="InterPro" id="IPR003439">
    <property type="entry name" value="ABC_transporter-like_ATP-bd"/>
</dbReference>
<evidence type="ECO:0000256" key="9">
    <source>
        <dbReference type="ARBA" id="ARBA00022741"/>
    </source>
</evidence>
<dbReference type="Pfam" id="PF00005">
    <property type="entry name" value="ABC_tran"/>
    <property type="match status" value="2"/>
</dbReference>
<comment type="subcellular location">
    <subcellularLocation>
        <location evidence="1">Cell inner membrane</location>
        <topology evidence="1">Peripheral membrane protein</topology>
    </subcellularLocation>
</comment>
<keyword evidence="10 17" id="KW-0067">ATP-binding</keyword>
<evidence type="ECO:0000256" key="7">
    <source>
        <dbReference type="ARBA" id="ARBA00022597"/>
    </source>
</evidence>
<dbReference type="Proteomes" id="UP000594463">
    <property type="component" value="Chromosome"/>
</dbReference>
<dbReference type="EMBL" id="CP065383">
    <property type="protein sequence ID" value="QPM67402.1"/>
    <property type="molecule type" value="Genomic_DNA"/>
</dbReference>
<keyword evidence="12" id="KW-0472">Membrane</keyword>
<dbReference type="GO" id="GO:0016887">
    <property type="term" value="F:ATP hydrolysis activity"/>
    <property type="evidence" value="ECO:0007669"/>
    <property type="project" value="InterPro"/>
</dbReference>
<comment type="subunit">
    <text evidence="3">The complex is composed of two ATP-binding proteins (LsrA), two transmembrane proteins (LsrC and LsrD) and a solute-binding protein (LsrB).</text>
</comment>
<comment type="catalytic activity">
    <reaction evidence="15">
        <text>ATP + H2O + (2R,4S)-2-methyl-2,3,3,4-tetrahydroxytetrahydrofuran-[AI-2-binding protein]Side 1 = ADP + phosphate + (2R,4S)-2-methyl-2,3,3,4-tetrahydroxytetrahydrofuranSide 2 + [AI-2-binding protein]Side 1.</text>
        <dbReference type="EC" id="7.6.2.13"/>
    </reaction>
</comment>
<evidence type="ECO:0000256" key="13">
    <source>
        <dbReference type="ARBA" id="ARBA00023747"/>
    </source>
</evidence>
<evidence type="ECO:0000256" key="3">
    <source>
        <dbReference type="ARBA" id="ARBA00011262"/>
    </source>
</evidence>
<dbReference type="Gene3D" id="3.40.50.300">
    <property type="entry name" value="P-loop containing nucleotide triphosphate hydrolases"/>
    <property type="match status" value="2"/>
</dbReference>
<keyword evidence="6" id="KW-1003">Cell membrane</keyword>
<reference evidence="17 18" key="1">
    <citation type="journal article" date="2021" name="Nat. Commun.">
        <title>Isolation of a member of the candidate phylum Atribacteria reveals a unique cell membrane structure.</title>
        <authorList>
            <person name="Taiki K."/>
            <person name="Nobu M.K."/>
            <person name="Kusada H."/>
            <person name="Meng X.-Y."/>
            <person name="Hosoki N."/>
            <person name="Uematsu K."/>
            <person name="Yoshioka H."/>
            <person name="Kamagata Y."/>
            <person name="Tamaki H."/>
        </authorList>
    </citation>
    <scope>NUCLEOTIDE SEQUENCE [LARGE SCALE GENOMIC DNA]</scope>
    <source>
        <strain evidence="17 18">RT761</strain>
    </source>
</reference>
<evidence type="ECO:0000256" key="6">
    <source>
        <dbReference type="ARBA" id="ARBA00022475"/>
    </source>
</evidence>
<protein>
    <recommendedName>
        <fullName evidence="4">Autoinducer 2 import ATP-binding protein LsrA</fullName>
        <ecNumber evidence="14">7.6.2.13</ecNumber>
    </recommendedName>
</protein>
<dbReference type="RefSeq" id="WP_218112608.1">
    <property type="nucleotide sequence ID" value="NZ_CP065383.1"/>
</dbReference>
<dbReference type="GO" id="GO:0005886">
    <property type="term" value="C:plasma membrane"/>
    <property type="evidence" value="ECO:0007669"/>
    <property type="project" value="UniProtKB-SubCell"/>
</dbReference>
<evidence type="ECO:0000256" key="10">
    <source>
        <dbReference type="ARBA" id="ARBA00022840"/>
    </source>
</evidence>
<evidence type="ECO:0000313" key="17">
    <source>
        <dbReference type="EMBL" id="QPM67402.1"/>
    </source>
</evidence>
<dbReference type="EC" id="7.6.2.13" evidence="14"/>
<dbReference type="InterPro" id="IPR050107">
    <property type="entry name" value="ABC_carbohydrate_import_ATPase"/>
</dbReference>
<evidence type="ECO:0000313" key="18">
    <source>
        <dbReference type="Proteomes" id="UP000594463"/>
    </source>
</evidence>
<dbReference type="InterPro" id="IPR003593">
    <property type="entry name" value="AAA+_ATPase"/>
</dbReference>
<keyword evidence="5" id="KW-0813">Transport</keyword>
<evidence type="ECO:0000256" key="11">
    <source>
        <dbReference type="ARBA" id="ARBA00022967"/>
    </source>
</evidence>
<dbReference type="GO" id="GO:0005524">
    <property type="term" value="F:ATP binding"/>
    <property type="evidence" value="ECO:0007669"/>
    <property type="project" value="UniProtKB-KW"/>
</dbReference>
<dbReference type="PROSITE" id="PS50893">
    <property type="entry name" value="ABC_TRANSPORTER_2"/>
    <property type="match status" value="2"/>
</dbReference>
<dbReference type="PANTHER" id="PTHR43790">
    <property type="entry name" value="CARBOHYDRATE TRANSPORT ATP-BINDING PROTEIN MG119-RELATED"/>
    <property type="match status" value="1"/>
</dbReference>
<keyword evidence="9" id="KW-0547">Nucleotide-binding</keyword>
<keyword evidence="18" id="KW-1185">Reference proteome</keyword>
<keyword evidence="11" id="KW-1278">Translocase</keyword>
<evidence type="ECO:0000256" key="15">
    <source>
        <dbReference type="ARBA" id="ARBA00034076"/>
    </source>
</evidence>
<dbReference type="InterPro" id="IPR017871">
    <property type="entry name" value="ABC_transporter-like_CS"/>
</dbReference>
<dbReference type="PROSITE" id="PS00211">
    <property type="entry name" value="ABC_TRANSPORTER_1"/>
    <property type="match status" value="1"/>
</dbReference>
<sequence>MEELVIFKNITKKYPGVVALDEVNFSIQKGEIHAIVGENGAGKSTLMHILGGEIQPDGGEIIYKGKPVVIADPHAARLLGISIVYQELKLCPNLSVVENINLGREKRINRKEMCQECSLVLQSLGAKINPRILVKNLSIAEQQMVEIAKAISFQSEVLILDEPNSALTLNETENLFRNLLKLKEKGVTIIFISHRLEEVFKISDRISVLRDGKYLATYPTNEINIDQIVTLIAGKKLVNELSQKTIKNLEKNRSVLEVKNLSRGKYFKNVSFQLFEKEILGIYGLQGSGRTELLESIFGTAKLDQGEIFLFGRKINITNPKQAIKNGLAMVPEDRRKTGLFSNMDVKDNINMSNPKEVAPIGFINKRKVFEIAKKLVQSLSIKVGSVSQMVKNLSGGNQQKVIISRWLATQPKIFLVDELTRGIDVGAKAEIYRILQRLRDEGLSILLVSSELQEVLAECDRILVMRNGVLVANLFGDQVDKGTVLKYALKG</sequence>
<feature type="domain" description="ABC transporter" evidence="16">
    <location>
        <begin position="5"/>
        <end position="236"/>
    </location>
</feature>
<dbReference type="InterPro" id="IPR027417">
    <property type="entry name" value="P-loop_NTPase"/>
</dbReference>
<name>A0A7T1AK46_ATRLM</name>
<comment type="similarity">
    <text evidence="2">Belongs to the ABC transporter superfamily. AI-2 autoinducer porter (TC 3.A.1.2.8) family.</text>
</comment>
<dbReference type="CDD" id="cd03215">
    <property type="entry name" value="ABC_Carb_Monos_II"/>
    <property type="match status" value="1"/>
</dbReference>
<evidence type="ECO:0000256" key="1">
    <source>
        <dbReference type="ARBA" id="ARBA00004417"/>
    </source>
</evidence>
<evidence type="ECO:0000259" key="16">
    <source>
        <dbReference type="PROSITE" id="PS50893"/>
    </source>
</evidence>
<keyword evidence="8" id="KW-0677">Repeat</keyword>
<evidence type="ECO:0000256" key="4">
    <source>
        <dbReference type="ARBA" id="ARBA00019459"/>
    </source>
</evidence>
<proteinExistence type="inferred from homology"/>
<dbReference type="KEGG" id="alam:RT761_00605"/>
<evidence type="ECO:0000256" key="8">
    <source>
        <dbReference type="ARBA" id="ARBA00022737"/>
    </source>
</evidence>
<organism evidence="17 18">
    <name type="scientific">Atribacter laminatus</name>
    <dbReference type="NCBI Taxonomy" id="2847778"/>
    <lineage>
        <taxon>Bacteria</taxon>
        <taxon>Pseudomonadati</taxon>
        <taxon>Atribacterota</taxon>
        <taxon>Atribacteria</taxon>
        <taxon>Atribacterales</taxon>
        <taxon>Atribacteraceae</taxon>
        <taxon>Atribacter</taxon>
    </lineage>
</organism>
<gene>
    <name evidence="17" type="primary">mglA_3</name>
    <name evidence="17" type="ORF">RT761_00605</name>
</gene>
<evidence type="ECO:0000256" key="5">
    <source>
        <dbReference type="ARBA" id="ARBA00022448"/>
    </source>
</evidence>
<dbReference type="CDD" id="cd03216">
    <property type="entry name" value="ABC_Carb_Monos_I"/>
    <property type="match status" value="1"/>
</dbReference>
<evidence type="ECO:0000256" key="14">
    <source>
        <dbReference type="ARBA" id="ARBA00023798"/>
    </source>
</evidence>
<dbReference type="FunFam" id="3.40.50.300:FF:000127">
    <property type="entry name" value="Ribose import ATP-binding protein RbsA"/>
    <property type="match status" value="1"/>
</dbReference>
<dbReference type="PANTHER" id="PTHR43790:SF2">
    <property type="entry name" value="AUTOINDUCER 2 IMPORT ATP-BINDING PROTEIN LSRA"/>
    <property type="match status" value="1"/>
</dbReference>